<sequence length="112" mass="12698">MLGSVRLVYRLTILFLLSFSSYSSGFFVLFLPYLVTSFLSYFTCLFRLVFPVLFDASFFPSFMAISSRSGESQGWRHLTYTPVCLSVMSVLSSPRLPCHILVWPVICPTVGM</sequence>
<evidence type="ECO:0000313" key="2">
    <source>
        <dbReference type="EMBL" id="KZF19468.1"/>
    </source>
</evidence>
<keyword evidence="1" id="KW-0472">Membrane</keyword>
<evidence type="ECO:0000256" key="1">
    <source>
        <dbReference type="SAM" id="Phobius"/>
    </source>
</evidence>
<keyword evidence="1" id="KW-0812">Transmembrane</keyword>
<name>A0A164ZSW4_XYLHT</name>
<keyword evidence="3" id="KW-1185">Reference proteome</keyword>
<dbReference type="RefSeq" id="XP_018185023.1">
    <property type="nucleotide sequence ID" value="XM_018336599.1"/>
</dbReference>
<reference evidence="2 3" key="1">
    <citation type="journal article" date="2016" name="Fungal Biol.">
        <title>The genome of Xylona heveae provides a window into fungal endophytism.</title>
        <authorList>
            <person name="Gazis R."/>
            <person name="Kuo A."/>
            <person name="Riley R."/>
            <person name="LaButti K."/>
            <person name="Lipzen A."/>
            <person name="Lin J."/>
            <person name="Amirebrahimi M."/>
            <person name="Hesse C.N."/>
            <person name="Spatafora J.W."/>
            <person name="Henrissat B."/>
            <person name="Hainaut M."/>
            <person name="Grigoriev I.V."/>
            <person name="Hibbett D.S."/>
        </authorList>
    </citation>
    <scope>NUCLEOTIDE SEQUENCE [LARGE SCALE GENOMIC DNA]</scope>
    <source>
        <strain evidence="2 3">TC161</strain>
    </source>
</reference>
<accession>A0A164ZSW4</accession>
<proteinExistence type="predicted"/>
<keyword evidence="1" id="KW-1133">Transmembrane helix</keyword>
<organism evidence="2 3">
    <name type="scientific">Xylona heveae (strain CBS 132557 / TC161)</name>
    <dbReference type="NCBI Taxonomy" id="1328760"/>
    <lineage>
        <taxon>Eukaryota</taxon>
        <taxon>Fungi</taxon>
        <taxon>Dikarya</taxon>
        <taxon>Ascomycota</taxon>
        <taxon>Pezizomycotina</taxon>
        <taxon>Xylonomycetes</taxon>
        <taxon>Xylonales</taxon>
        <taxon>Xylonaceae</taxon>
        <taxon>Xylona</taxon>
    </lineage>
</organism>
<dbReference type="Proteomes" id="UP000076632">
    <property type="component" value="Unassembled WGS sequence"/>
</dbReference>
<dbReference type="AlphaFoldDB" id="A0A164ZSW4"/>
<feature type="transmembrane region" description="Helical" evidence="1">
    <location>
        <begin position="38"/>
        <end position="59"/>
    </location>
</feature>
<dbReference type="EMBL" id="KV407466">
    <property type="protein sequence ID" value="KZF19468.1"/>
    <property type="molecule type" value="Genomic_DNA"/>
</dbReference>
<dbReference type="GeneID" id="28901736"/>
<protein>
    <submittedName>
        <fullName evidence="2">Uncharacterized protein</fullName>
    </submittedName>
</protein>
<feature type="transmembrane region" description="Helical" evidence="1">
    <location>
        <begin position="7"/>
        <end position="32"/>
    </location>
</feature>
<evidence type="ECO:0000313" key="3">
    <source>
        <dbReference type="Proteomes" id="UP000076632"/>
    </source>
</evidence>
<gene>
    <name evidence="2" type="ORF">L228DRAFT_43924</name>
</gene>
<dbReference type="InParanoid" id="A0A164ZSW4"/>